<proteinExistence type="predicted"/>
<keyword evidence="3" id="KW-0472">Membrane</keyword>
<feature type="coiled-coil region" evidence="2">
    <location>
        <begin position="498"/>
        <end position="525"/>
    </location>
</feature>
<protein>
    <submittedName>
        <fullName evidence="4">Uncharacterized protein</fullName>
    </submittedName>
</protein>
<evidence type="ECO:0000256" key="1">
    <source>
        <dbReference type="PROSITE-ProRule" id="PRU00339"/>
    </source>
</evidence>
<keyword evidence="2" id="KW-0175">Coiled coil</keyword>
<evidence type="ECO:0000256" key="3">
    <source>
        <dbReference type="SAM" id="Phobius"/>
    </source>
</evidence>
<comment type="caution">
    <text evidence="4">The sequence shown here is derived from an EMBL/GenBank/DDBJ whole genome shotgun (WGS) entry which is preliminary data.</text>
</comment>
<dbReference type="EMBL" id="MPUH01000464">
    <property type="protein sequence ID" value="OMJ79563.1"/>
    <property type="molecule type" value="Genomic_DNA"/>
</dbReference>
<dbReference type="InterPro" id="IPR011990">
    <property type="entry name" value="TPR-like_helical_dom_sf"/>
</dbReference>
<organism evidence="4 5">
    <name type="scientific">Stentor coeruleus</name>
    <dbReference type="NCBI Taxonomy" id="5963"/>
    <lineage>
        <taxon>Eukaryota</taxon>
        <taxon>Sar</taxon>
        <taxon>Alveolata</taxon>
        <taxon>Ciliophora</taxon>
        <taxon>Postciliodesmatophora</taxon>
        <taxon>Heterotrichea</taxon>
        <taxon>Heterotrichida</taxon>
        <taxon>Stentoridae</taxon>
        <taxon>Stentor</taxon>
    </lineage>
</organism>
<keyword evidence="3" id="KW-0812">Transmembrane</keyword>
<keyword evidence="3" id="KW-1133">Transmembrane helix</keyword>
<evidence type="ECO:0000313" key="4">
    <source>
        <dbReference type="EMBL" id="OMJ79563.1"/>
    </source>
</evidence>
<gene>
    <name evidence="4" type="ORF">SteCoe_20371</name>
</gene>
<dbReference type="SUPFAM" id="SSF48452">
    <property type="entry name" value="TPR-like"/>
    <property type="match status" value="1"/>
</dbReference>
<accession>A0A1R2BRX5</accession>
<dbReference type="AlphaFoldDB" id="A0A1R2BRX5"/>
<dbReference type="SMART" id="SM00028">
    <property type="entry name" value="TPR"/>
    <property type="match status" value="2"/>
</dbReference>
<keyword evidence="1" id="KW-0802">TPR repeat</keyword>
<dbReference type="InterPro" id="IPR019734">
    <property type="entry name" value="TPR_rpt"/>
</dbReference>
<keyword evidence="5" id="KW-1185">Reference proteome</keyword>
<feature type="transmembrane region" description="Helical" evidence="3">
    <location>
        <begin position="21"/>
        <end position="43"/>
    </location>
</feature>
<evidence type="ECO:0000313" key="5">
    <source>
        <dbReference type="Proteomes" id="UP000187209"/>
    </source>
</evidence>
<dbReference type="PROSITE" id="PS50005">
    <property type="entry name" value="TPR"/>
    <property type="match status" value="1"/>
</dbReference>
<sequence length="956" mass="110540">MEKEAQVILSKKLQVVTLCPLLSGILICTIFITSVLFGSYLSWIDETVSYIEFNEKENLIRLSTAASELLRSKIQQMVFELNTLKLVYDSDIELALNPDEILQTENAYDNNNQETDYEFSVWFRPDASDKNDLQIINDAKIALDDIFMRVFMSLDRNVTQVGIIFDKDGLDYRYPKTNMEYINGSYNSIQSAAYRNLKDEGHNIAIYNEDNMTKILLNCDFGAYIYYLPMNFFDEAFEGNGNYHFFFSALDENRTIRTFPYTGTDGAIWDALFPTDEELKIKGEPSIYESLSSLILDINATDNNTFTIEGFFREYIGGVKPINFQINTYGSEILVAENKSFVAGTIIDRGIIFSSWNDLLDGIINTILIQMVIFLIFLCITIAFVWILGMSITNRITYPIYLIEEYLKGEISIQSLDKKYNKELNQILLFLRMMETLEKMINPNFLMNPKISVRESNLKEVLKLFEDIKNHRGKAIIMNLLGNIYFMENNYQKAVSYYKSALEEVNELAKEINQQEDDEKALSEADKTILLKKARKDILNWDPEKKFLNESIIDRKQQLCMSLQAELHESSLDPSEIHIRINEIFKYQTEILQNYVSTRTYFFRILKIMIDIAGVFQELKYYNSGIDILDIVYDELRKLDAEFSPEIDIDTNRLIRIGVNVKACEINKHINFVVKGVTFEKDILTQMMYYRRGLLLLENDKYYEAGVAFTLAIEKGQFYDPKIREQSVKALHSLMEKFGLLKDAPGLNEMYKSLYAADKSLMLVLSCDLYKNKTISDDLISFVEKKIRKKWKFGALSLHSNSALKMEVILRDLPGKDLKDLVCSWGENAPKESTYDVMVNALNLFEDENSKKIMLAVICEFTMFGSNKVDDLILITDKGVMLYILVEEKFMKNMKKLLEGKKEIDEGEKGSLENKELLKFSNFLENNENPNIKIVKFGGSLPLGKALQQFYDFVKN</sequence>
<feature type="repeat" description="TPR" evidence="1">
    <location>
        <begin position="475"/>
        <end position="508"/>
    </location>
</feature>
<feature type="transmembrane region" description="Helical" evidence="3">
    <location>
        <begin position="367"/>
        <end position="388"/>
    </location>
</feature>
<dbReference type="Gene3D" id="1.25.40.10">
    <property type="entry name" value="Tetratricopeptide repeat domain"/>
    <property type="match status" value="1"/>
</dbReference>
<reference evidence="4 5" key="1">
    <citation type="submission" date="2016-11" db="EMBL/GenBank/DDBJ databases">
        <title>The macronuclear genome of Stentor coeruleus: a giant cell with tiny introns.</title>
        <authorList>
            <person name="Slabodnick M."/>
            <person name="Ruby J.G."/>
            <person name="Reiff S.B."/>
            <person name="Swart E.C."/>
            <person name="Gosai S."/>
            <person name="Prabakaran S."/>
            <person name="Witkowska E."/>
            <person name="Larue G.E."/>
            <person name="Fisher S."/>
            <person name="Freeman R.M."/>
            <person name="Gunawardena J."/>
            <person name="Chu W."/>
            <person name="Stover N.A."/>
            <person name="Gregory B.D."/>
            <person name="Nowacki M."/>
            <person name="Derisi J."/>
            <person name="Roy S.W."/>
            <person name="Marshall W.F."/>
            <person name="Sood P."/>
        </authorList>
    </citation>
    <scope>NUCLEOTIDE SEQUENCE [LARGE SCALE GENOMIC DNA]</scope>
    <source>
        <strain evidence="4">WM001</strain>
    </source>
</reference>
<evidence type="ECO:0000256" key="2">
    <source>
        <dbReference type="SAM" id="Coils"/>
    </source>
</evidence>
<name>A0A1R2BRX5_9CILI</name>
<dbReference type="Proteomes" id="UP000187209">
    <property type="component" value="Unassembled WGS sequence"/>
</dbReference>